<dbReference type="SMART" id="SM00267">
    <property type="entry name" value="GGDEF"/>
    <property type="match status" value="1"/>
</dbReference>
<keyword evidence="6" id="KW-1185">Reference proteome</keyword>
<dbReference type="Gene3D" id="3.30.70.270">
    <property type="match status" value="1"/>
</dbReference>
<dbReference type="InterPro" id="IPR000644">
    <property type="entry name" value="CBS_dom"/>
</dbReference>
<dbReference type="PROSITE" id="PS51371">
    <property type="entry name" value="CBS"/>
    <property type="match status" value="2"/>
</dbReference>
<dbReference type="PROSITE" id="PS50887">
    <property type="entry name" value="GGDEF"/>
    <property type="match status" value="1"/>
</dbReference>
<dbReference type="InterPro" id="IPR043128">
    <property type="entry name" value="Rev_trsase/Diguanyl_cyclase"/>
</dbReference>
<dbReference type="SUPFAM" id="SSF55073">
    <property type="entry name" value="Nucleotide cyclase"/>
    <property type="match status" value="1"/>
</dbReference>
<evidence type="ECO:0000256" key="1">
    <source>
        <dbReference type="ARBA" id="ARBA00012528"/>
    </source>
</evidence>
<dbReference type="AlphaFoldDB" id="A0A7U4TGQ1"/>
<name>A0A7U4TGQ1_DESA2</name>
<proteinExistence type="predicted"/>
<dbReference type="InterPro" id="IPR000160">
    <property type="entry name" value="GGDEF_dom"/>
</dbReference>
<evidence type="ECO:0000313" key="6">
    <source>
        <dbReference type="Proteomes" id="UP000070560"/>
    </source>
</evidence>
<dbReference type="InterPro" id="IPR046342">
    <property type="entry name" value="CBS_dom_sf"/>
</dbReference>
<feature type="domain" description="CBS" evidence="4">
    <location>
        <begin position="74"/>
        <end position="135"/>
    </location>
</feature>
<evidence type="ECO:0000313" key="5">
    <source>
        <dbReference type="EMBL" id="AMM39999.1"/>
    </source>
</evidence>
<evidence type="ECO:0000259" key="4">
    <source>
        <dbReference type="PROSITE" id="PS51371"/>
    </source>
</evidence>
<keyword evidence="2" id="KW-0129">CBS domain</keyword>
<evidence type="ECO:0000259" key="3">
    <source>
        <dbReference type="PROSITE" id="PS50887"/>
    </source>
</evidence>
<dbReference type="NCBIfam" id="TIGR00254">
    <property type="entry name" value="GGDEF"/>
    <property type="match status" value="1"/>
</dbReference>
<sequence length="298" mass="33914">MLIQEFMQKDVCHVTLETSFRKCIDQMVKRKVGSVVVIEEKKPVNIITESDILQAFCFFNTLDEITAKDIIAAIKPEKPLITALGTSTYYECYQLILKHGIKHLIITDGENNLIGIVAHADFIKYLNDFTMKDALTGAYTRHFLAFTLDRLIAEKKPFGMLFLDIDRFKLVNDNFGHRTGDLVLKEFSALLRRTLRKTDFVFRYGGDEFVIITPQTSPKEPKKVALKLLHITRHYIFNILGHEIKITFSGGVLSSNEFSLSSEELLDLADKGLYAAKHAGRNLICVIRKEGMEYAGQD</sequence>
<dbReference type="EC" id="2.7.7.65" evidence="1"/>
<protein>
    <recommendedName>
        <fullName evidence="1">diguanylate cyclase</fullName>
        <ecNumber evidence="1">2.7.7.65</ecNumber>
    </recommendedName>
</protein>
<dbReference type="Pfam" id="PF00990">
    <property type="entry name" value="GGDEF"/>
    <property type="match status" value="1"/>
</dbReference>
<dbReference type="Gene3D" id="3.10.580.10">
    <property type="entry name" value="CBS-domain"/>
    <property type="match status" value="1"/>
</dbReference>
<dbReference type="GO" id="GO:0052621">
    <property type="term" value="F:diguanylate cyclase activity"/>
    <property type="evidence" value="ECO:0007669"/>
    <property type="project" value="UniProtKB-EC"/>
</dbReference>
<dbReference type="EMBL" id="CP013015">
    <property type="protein sequence ID" value="AMM39999.1"/>
    <property type="molecule type" value="Genomic_DNA"/>
</dbReference>
<dbReference type="OrthoDB" id="5333838at2"/>
<dbReference type="RefSeq" id="WP_066060307.1">
    <property type="nucleotide sequence ID" value="NZ_CP013015.1"/>
</dbReference>
<organism evidence="5 6">
    <name type="scientific">Desulfofervidus auxilii</name>
    <dbReference type="NCBI Taxonomy" id="1621989"/>
    <lineage>
        <taxon>Bacteria</taxon>
        <taxon>Pseudomonadati</taxon>
        <taxon>Thermodesulfobacteriota</taxon>
        <taxon>Candidatus Desulfofervidia</taxon>
        <taxon>Candidatus Desulfofervidales</taxon>
        <taxon>Candidatus Desulfofervidaceae</taxon>
        <taxon>Candidatus Desulfofervidus</taxon>
    </lineage>
</organism>
<dbReference type="GO" id="GO:1902201">
    <property type="term" value="P:negative regulation of bacterial-type flagellum-dependent cell motility"/>
    <property type="evidence" value="ECO:0007669"/>
    <property type="project" value="TreeGrafter"/>
</dbReference>
<evidence type="ECO:0000256" key="2">
    <source>
        <dbReference type="PROSITE-ProRule" id="PRU00703"/>
    </source>
</evidence>
<reference evidence="5 6" key="1">
    <citation type="submission" date="2015-10" db="EMBL/GenBank/DDBJ databases">
        <title>Candidatus Desulfofervidus auxilii, a hydrogenotrophic sulfate-reducing bacterium involved in the thermophilic anaerobic oxidation of methane.</title>
        <authorList>
            <person name="Krukenberg V."/>
            <person name="Richter M."/>
            <person name="Wegener G."/>
        </authorList>
    </citation>
    <scope>NUCLEOTIDE SEQUENCE [LARGE SCALE GENOMIC DNA]</scope>
    <source>
        <strain evidence="5 6">HS1</strain>
    </source>
</reference>
<feature type="domain" description="CBS" evidence="4">
    <location>
        <begin position="7"/>
        <end position="64"/>
    </location>
</feature>
<gene>
    <name evidence="5" type="ORF">HS1_000193</name>
</gene>
<dbReference type="InterPro" id="IPR050469">
    <property type="entry name" value="Diguanylate_Cyclase"/>
</dbReference>
<feature type="domain" description="GGDEF" evidence="3">
    <location>
        <begin position="156"/>
        <end position="289"/>
    </location>
</feature>
<accession>A0A7U4TGQ1</accession>
<dbReference type="PANTHER" id="PTHR45138:SF6">
    <property type="entry name" value="DIGUANYLATE CYCLASE DGCN"/>
    <property type="match status" value="1"/>
</dbReference>
<dbReference type="SMART" id="SM00116">
    <property type="entry name" value="CBS"/>
    <property type="match status" value="2"/>
</dbReference>
<dbReference type="Pfam" id="PF00571">
    <property type="entry name" value="CBS"/>
    <property type="match status" value="2"/>
</dbReference>
<dbReference type="PANTHER" id="PTHR45138">
    <property type="entry name" value="REGULATORY COMPONENTS OF SENSORY TRANSDUCTION SYSTEM"/>
    <property type="match status" value="1"/>
</dbReference>
<dbReference type="KEGG" id="daw:HS1_000193"/>
<dbReference type="InterPro" id="IPR029787">
    <property type="entry name" value="Nucleotide_cyclase"/>
</dbReference>
<dbReference type="GO" id="GO:0005886">
    <property type="term" value="C:plasma membrane"/>
    <property type="evidence" value="ECO:0007669"/>
    <property type="project" value="TreeGrafter"/>
</dbReference>
<dbReference type="SUPFAM" id="SSF54631">
    <property type="entry name" value="CBS-domain pair"/>
    <property type="match status" value="1"/>
</dbReference>
<dbReference type="Proteomes" id="UP000070560">
    <property type="component" value="Chromosome"/>
</dbReference>
<dbReference type="GO" id="GO:0043709">
    <property type="term" value="P:cell adhesion involved in single-species biofilm formation"/>
    <property type="evidence" value="ECO:0007669"/>
    <property type="project" value="TreeGrafter"/>
</dbReference>
<dbReference type="CDD" id="cd01949">
    <property type="entry name" value="GGDEF"/>
    <property type="match status" value="1"/>
</dbReference>